<proteinExistence type="predicted"/>
<dbReference type="EMBL" id="CVRR01000037">
    <property type="protein sequence ID" value="CRL41111.1"/>
    <property type="molecule type" value="Genomic_DNA"/>
</dbReference>
<keyword evidence="2" id="KW-1185">Reference proteome</keyword>
<dbReference type="AlphaFoldDB" id="A0A0M6WTX9"/>
<evidence type="ECO:0000313" key="2">
    <source>
        <dbReference type="Proteomes" id="UP000049979"/>
    </source>
</evidence>
<dbReference type="STRING" id="301302.ERS852420_01619"/>
<sequence length="35" mass="3983">MTDERLDQILKQALAPEIADTEIAVKQAFLKLQIK</sequence>
<dbReference type="Proteomes" id="UP000049979">
    <property type="component" value="Unassembled WGS sequence"/>
</dbReference>
<organism evidence="1 2">
    <name type="scientific">Roseburia faecis</name>
    <dbReference type="NCBI Taxonomy" id="301302"/>
    <lineage>
        <taxon>Bacteria</taxon>
        <taxon>Bacillati</taxon>
        <taxon>Bacillota</taxon>
        <taxon>Clostridia</taxon>
        <taxon>Lachnospirales</taxon>
        <taxon>Lachnospiraceae</taxon>
        <taxon>Roseburia</taxon>
    </lineage>
</organism>
<protein>
    <submittedName>
        <fullName evidence="1">Uncharacterized protein</fullName>
    </submittedName>
</protein>
<reference evidence="2" key="1">
    <citation type="submission" date="2015-05" db="EMBL/GenBank/DDBJ databases">
        <authorList>
            <consortium name="Pathogen Informatics"/>
        </authorList>
    </citation>
    <scope>NUCLEOTIDE SEQUENCE [LARGE SCALE GENOMIC DNA]</scope>
    <source>
        <strain evidence="2">M72</strain>
    </source>
</reference>
<gene>
    <name evidence="1" type="ORF">M72_11731</name>
</gene>
<accession>A0A0M6WTX9</accession>
<name>A0A0M6WTX9_9FIRM</name>
<evidence type="ECO:0000313" key="1">
    <source>
        <dbReference type="EMBL" id="CRL41111.1"/>
    </source>
</evidence>